<gene>
    <name evidence="2" type="ORF">CEXT_498551</name>
</gene>
<feature type="region of interest" description="Disordered" evidence="1">
    <location>
        <begin position="72"/>
        <end position="97"/>
    </location>
</feature>
<accession>A0AAV4TF47</accession>
<organism evidence="2 3">
    <name type="scientific">Caerostris extrusa</name>
    <name type="common">Bark spider</name>
    <name type="synonym">Caerostris bankana</name>
    <dbReference type="NCBI Taxonomy" id="172846"/>
    <lineage>
        <taxon>Eukaryota</taxon>
        <taxon>Metazoa</taxon>
        <taxon>Ecdysozoa</taxon>
        <taxon>Arthropoda</taxon>
        <taxon>Chelicerata</taxon>
        <taxon>Arachnida</taxon>
        <taxon>Araneae</taxon>
        <taxon>Araneomorphae</taxon>
        <taxon>Entelegynae</taxon>
        <taxon>Araneoidea</taxon>
        <taxon>Araneidae</taxon>
        <taxon>Caerostris</taxon>
    </lineage>
</organism>
<name>A0AAV4TF47_CAEEX</name>
<protein>
    <submittedName>
        <fullName evidence="2">Uncharacterized protein</fullName>
    </submittedName>
</protein>
<keyword evidence="3" id="KW-1185">Reference proteome</keyword>
<feature type="compositionally biased region" description="Basic and acidic residues" evidence="1">
    <location>
        <begin position="75"/>
        <end position="84"/>
    </location>
</feature>
<dbReference type="EMBL" id="BPLR01011243">
    <property type="protein sequence ID" value="GIY45193.1"/>
    <property type="molecule type" value="Genomic_DNA"/>
</dbReference>
<evidence type="ECO:0000313" key="3">
    <source>
        <dbReference type="Proteomes" id="UP001054945"/>
    </source>
</evidence>
<proteinExistence type="predicted"/>
<dbReference type="Proteomes" id="UP001054945">
    <property type="component" value="Unassembled WGS sequence"/>
</dbReference>
<comment type="caution">
    <text evidence="2">The sequence shown here is derived from an EMBL/GenBank/DDBJ whole genome shotgun (WGS) entry which is preliminary data.</text>
</comment>
<sequence length="97" mass="10686">MAKQGPQKGGRLPITTQLPLFTGPHNGALNGVDLSSLPASRDSRLFYVTTLHNEIRDCTDPGLLRKCSLKPYESSSRHTGRDLNVEETEPALHWSTT</sequence>
<dbReference type="AlphaFoldDB" id="A0AAV4TF47"/>
<evidence type="ECO:0000313" key="2">
    <source>
        <dbReference type="EMBL" id="GIY45193.1"/>
    </source>
</evidence>
<evidence type="ECO:0000256" key="1">
    <source>
        <dbReference type="SAM" id="MobiDB-lite"/>
    </source>
</evidence>
<reference evidence="2 3" key="1">
    <citation type="submission" date="2021-06" db="EMBL/GenBank/DDBJ databases">
        <title>Caerostris extrusa draft genome.</title>
        <authorList>
            <person name="Kono N."/>
            <person name="Arakawa K."/>
        </authorList>
    </citation>
    <scope>NUCLEOTIDE SEQUENCE [LARGE SCALE GENOMIC DNA]</scope>
</reference>